<gene>
    <name evidence="1" type="ORF">FKW44_002756</name>
</gene>
<name>A0A7T8KKU6_CALRO</name>
<feature type="non-terminal residue" evidence="1">
    <location>
        <position position="1"/>
    </location>
</feature>
<reference evidence="2" key="1">
    <citation type="submission" date="2021-01" db="EMBL/GenBank/DDBJ databases">
        <title>Caligus Genome Assembly.</title>
        <authorList>
            <person name="Gallardo-Escarate C."/>
        </authorList>
    </citation>
    <scope>NUCLEOTIDE SEQUENCE [LARGE SCALE GENOMIC DNA]</scope>
</reference>
<sequence>KIFKYKRAQICVIVEMVTGHIGLNRHHLYKMGKAITHICRLCKEEEETPYNLIFGCPPLEQKMMALEGELGEQRLSLEDFI</sequence>
<evidence type="ECO:0000313" key="2">
    <source>
        <dbReference type="Proteomes" id="UP000595437"/>
    </source>
</evidence>
<protein>
    <submittedName>
        <fullName evidence="1">Uncharacterized protein</fullName>
    </submittedName>
</protein>
<dbReference type="AlphaFoldDB" id="A0A7T8KKU6"/>
<dbReference type="EMBL" id="CP045891">
    <property type="protein sequence ID" value="QQP57685.1"/>
    <property type="molecule type" value="Genomic_DNA"/>
</dbReference>
<organism evidence="1 2">
    <name type="scientific">Caligus rogercresseyi</name>
    <name type="common">Sea louse</name>
    <dbReference type="NCBI Taxonomy" id="217165"/>
    <lineage>
        <taxon>Eukaryota</taxon>
        <taxon>Metazoa</taxon>
        <taxon>Ecdysozoa</taxon>
        <taxon>Arthropoda</taxon>
        <taxon>Crustacea</taxon>
        <taxon>Multicrustacea</taxon>
        <taxon>Hexanauplia</taxon>
        <taxon>Copepoda</taxon>
        <taxon>Siphonostomatoida</taxon>
        <taxon>Caligidae</taxon>
        <taxon>Caligus</taxon>
    </lineage>
</organism>
<dbReference type="Proteomes" id="UP000595437">
    <property type="component" value="Chromosome 2"/>
</dbReference>
<evidence type="ECO:0000313" key="1">
    <source>
        <dbReference type="EMBL" id="QQP57685.1"/>
    </source>
</evidence>
<keyword evidence="2" id="KW-1185">Reference proteome</keyword>
<proteinExistence type="predicted"/>
<accession>A0A7T8KKU6</accession>
<dbReference type="OrthoDB" id="6752618at2759"/>